<accession>A0A3N4INN5</accession>
<proteinExistence type="predicted"/>
<keyword evidence="2" id="KW-1185">Reference proteome</keyword>
<gene>
    <name evidence="1" type="ORF">BJ508DRAFT_302589</name>
</gene>
<organism evidence="1 2">
    <name type="scientific">Ascobolus immersus RN42</name>
    <dbReference type="NCBI Taxonomy" id="1160509"/>
    <lineage>
        <taxon>Eukaryota</taxon>
        <taxon>Fungi</taxon>
        <taxon>Dikarya</taxon>
        <taxon>Ascomycota</taxon>
        <taxon>Pezizomycotina</taxon>
        <taxon>Pezizomycetes</taxon>
        <taxon>Pezizales</taxon>
        <taxon>Ascobolaceae</taxon>
        <taxon>Ascobolus</taxon>
    </lineage>
</organism>
<evidence type="ECO:0000313" key="1">
    <source>
        <dbReference type="EMBL" id="RPA85760.1"/>
    </source>
</evidence>
<dbReference type="OrthoDB" id="5326346at2759"/>
<name>A0A3N4INN5_ASCIM</name>
<dbReference type="AlphaFoldDB" id="A0A3N4INN5"/>
<dbReference type="EMBL" id="ML119652">
    <property type="protein sequence ID" value="RPA85760.1"/>
    <property type="molecule type" value="Genomic_DNA"/>
</dbReference>
<protein>
    <submittedName>
        <fullName evidence="1">Uncharacterized protein</fullName>
    </submittedName>
</protein>
<evidence type="ECO:0000313" key="2">
    <source>
        <dbReference type="Proteomes" id="UP000275078"/>
    </source>
</evidence>
<reference evidence="1 2" key="1">
    <citation type="journal article" date="2018" name="Nat. Ecol. Evol.">
        <title>Pezizomycetes genomes reveal the molecular basis of ectomycorrhizal truffle lifestyle.</title>
        <authorList>
            <person name="Murat C."/>
            <person name="Payen T."/>
            <person name="Noel B."/>
            <person name="Kuo A."/>
            <person name="Morin E."/>
            <person name="Chen J."/>
            <person name="Kohler A."/>
            <person name="Krizsan K."/>
            <person name="Balestrini R."/>
            <person name="Da Silva C."/>
            <person name="Montanini B."/>
            <person name="Hainaut M."/>
            <person name="Levati E."/>
            <person name="Barry K.W."/>
            <person name="Belfiori B."/>
            <person name="Cichocki N."/>
            <person name="Clum A."/>
            <person name="Dockter R.B."/>
            <person name="Fauchery L."/>
            <person name="Guy J."/>
            <person name="Iotti M."/>
            <person name="Le Tacon F."/>
            <person name="Lindquist E.A."/>
            <person name="Lipzen A."/>
            <person name="Malagnac F."/>
            <person name="Mello A."/>
            <person name="Molinier V."/>
            <person name="Miyauchi S."/>
            <person name="Poulain J."/>
            <person name="Riccioni C."/>
            <person name="Rubini A."/>
            <person name="Sitrit Y."/>
            <person name="Splivallo R."/>
            <person name="Traeger S."/>
            <person name="Wang M."/>
            <person name="Zifcakova L."/>
            <person name="Wipf D."/>
            <person name="Zambonelli A."/>
            <person name="Paolocci F."/>
            <person name="Nowrousian M."/>
            <person name="Ottonello S."/>
            <person name="Baldrian P."/>
            <person name="Spatafora J.W."/>
            <person name="Henrissat B."/>
            <person name="Nagy L.G."/>
            <person name="Aury J.M."/>
            <person name="Wincker P."/>
            <person name="Grigoriev I.V."/>
            <person name="Bonfante P."/>
            <person name="Martin F.M."/>
        </authorList>
    </citation>
    <scope>NUCLEOTIDE SEQUENCE [LARGE SCALE GENOMIC DNA]</scope>
    <source>
        <strain evidence="1 2">RN42</strain>
    </source>
</reference>
<sequence>MASVFSMCTQKRKRDRLTCGLCDTSFSDPETYRQHVYTCSLPCNIPTESFNIPKSHILDNDGDLVLEITDVESRAPPTDDDSMQTTKTVRILVDSKVLRRYSDVFDSMLSDDSPFLEGQMVLRAGYPGLLRLEDHPGGLLFVLKCLHNWDANLHSKPKGLKELYECAVVVDKYNICSEMLGFCISRNYSYVVSCKKASDAVRWLMVGWVFGLEAVFRQASHYILLNSIMIGQLLVEDDRRPDILGPRNQMPLPSPIPCVVIGELQRLFNVFYDVLEAVLDMIHTEIAQTKELPPNYNPETIGKSFCKEHQQGRHCVTVAKIPEHVPLLTTEDNAGREPARSVMNITTALTMIRASLYSLATYNTRSTRQCPLVAGWLGKIDSLETGLRRQPLKICGHKVVSLWDFSSRRKKFRKQYENTQAFFKRENGVDINMENSV</sequence>
<dbReference type="Proteomes" id="UP000275078">
    <property type="component" value="Unassembled WGS sequence"/>
</dbReference>